<reference evidence="1" key="1">
    <citation type="submission" date="2020-04" db="EMBL/GenBank/DDBJ databases">
        <authorList>
            <person name="Chiriac C."/>
            <person name="Salcher M."/>
            <person name="Ghai R."/>
            <person name="Kavagutti S V."/>
        </authorList>
    </citation>
    <scope>NUCLEOTIDE SEQUENCE</scope>
</reference>
<proteinExistence type="predicted"/>
<gene>
    <name evidence="1" type="ORF">UFOVP346_61</name>
</gene>
<accession>A0A6J5LYH0</accession>
<organism evidence="1">
    <name type="scientific">uncultured Caudovirales phage</name>
    <dbReference type="NCBI Taxonomy" id="2100421"/>
    <lineage>
        <taxon>Viruses</taxon>
        <taxon>Duplodnaviria</taxon>
        <taxon>Heunggongvirae</taxon>
        <taxon>Uroviricota</taxon>
        <taxon>Caudoviricetes</taxon>
        <taxon>Peduoviridae</taxon>
        <taxon>Maltschvirus</taxon>
        <taxon>Maltschvirus maltsch</taxon>
    </lineage>
</organism>
<evidence type="ECO:0000313" key="1">
    <source>
        <dbReference type="EMBL" id="CAB4139575.1"/>
    </source>
</evidence>
<sequence length="132" mass="14788">MSHPVMYTHRVEIATYIRKAIKAGVAMKVILDRVQDMENAPRNMQTLYKVYRSDIADARSQLGVDIGEKIMERALKDGDMKALELVARSKLGWSPTQTIVEADPEDENENTSAIDDLIALLNLKKDVDGEQG</sequence>
<protein>
    <submittedName>
        <fullName evidence="1">Uncharacterized protein</fullName>
    </submittedName>
</protein>
<dbReference type="EMBL" id="LR796352">
    <property type="protein sequence ID" value="CAB4139575.1"/>
    <property type="molecule type" value="Genomic_DNA"/>
</dbReference>
<name>A0A6J5LYH0_9CAUD</name>